<evidence type="ECO:0000313" key="2">
    <source>
        <dbReference type="Proteomes" id="UP000662904"/>
    </source>
</evidence>
<dbReference type="AlphaFoldDB" id="A0A8A0RQ99"/>
<dbReference type="Gene3D" id="3.40.1690.10">
    <property type="entry name" value="secretion proteins EscU"/>
    <property type="match status" value="1"/>
</dbReference>
<dbReference type="GO" id="GO:0009306">
    <property type="term" value="P:protein secretion"/>
    <property type="evidence" value="ECO:0007669"/>
    <property type="project" value="InterPro"/>
</dbReference>
<keyword evidence="1" id="KW-0966">Cell projection</keyword>
<protein>
    <submittedName>
        <fullName evidence="1">Flagellar biosynthetic protein FlhB</fullName>
    </submittedName>
</protein>
<dbReference type="PANTHER" id="PTHR30531">
    <property type="entry name" value="FLAGELLAR BIOSYNTHETIC PROTEIN FLHB"/>
    <property type="match status" value="1"/>
</dbReference>
<keyword evidence="1" id="KW-0282">Flagellum</keyword>
<dbReference type="GO" id="GO:0005886">
    <property type="term" value="C:plasma membrane"/>
    <property type="evidence" value="ECO:0007669"/>
    <property type="project" value="TreeGrafter"/>
</dbReference>
<evidence type="ECO:0000313" key="1">
    <source>
        <dbReference type="EMBL" id="QSQ09366.1"/>
    </source>
</evidence>
<gene>
    <name evidence="1" type="primary">flhB_1</name>
    <name evidence="1" type="ORF">H0A61_01727</name>
</gene>
<dbReference type="KEGG" id="kme:H0A61_01727"/>
<dbReference type="InterPro" id="IPR029025">
    <property type="entry name" value="T3SS_substrate_exporter_C"/>
</dbReference>
<keyword evidence="2" id="KW-1185">Reference proteome</keyword>
<dbReference type="PANTHER" id="PTHR30531:SF12">
    <property type="entry name" value="FLAGELLAR BIOSYNTHETIC PROTEIN FLHB"/>
    <property type="match status" value="1"/>
</dbReference>
<dbReference type="SUPFAM" id="SSF160544">
    <property type="entry name" value="EscU C-terminal domain-like"/>
    <property type="match status" value="1"/>
</dbReference>
<sequence>MTGSEKGERKETKKAVALSYKPGRDNAPKVVASGRGIVAEKIMEIARENDIPFYSDPQLVETLIKLDLSQEIPPELYRVIAEVLVFVYQMDRSFLDQDRGN</sequence>
<reference evidence="1" key="1">
    <citation type="submission" date="2020-07" db="EMBL/GenBank/DDBJ databases">
        <title>Koleobacter methoxysyntrophicus gen. nov., sp. nov., a novel anaerobic bacterium isolated from deep subsurface oil field and proposal of Koleobacterales ord. nov. in the phylum Firmicutes.</title>
        <authorList>
            <person name="Sakamoto S."/>
            <person name="Tamaki H."/>
        </authorList>
    </citation>
    <scope>NUCLEOTIDE SEQUENCE</scope>
    <source>
        <strain evidence="1">NRmbB1</strain>
    </source>
</reference>
<organism evidence="1 2">
    <name type="scientific">Koleobacter methoxysyntrophicus</name>
    <dbReference type="NCBI Taxonomy" id="2751313"/>
    <lineage>
        <taxon>Bacteria</taxon>
        <taxon>Bacillati</taxon>
        <taxon>Bacillota</taxon>
        <taxon>Clostridia</taxon>
        <taxon>Koleobacterales</taxon>
        <taxon>Koleobacteraceae</taxon>
        <taxon>Koleobacter</taxon>
    </lineage>
</organism>
<dbReference type="Pfam" id="PF01312">
    <property type="entry name" value="Bac_export_2"/>
    <property type="match status" value="1"/>
</dbReference>
<name>A0A8A0RQ99_9FIRM</name>
<proteinExistence type="predicted"/>
<dbReference type="RefSeq" id="WP_206706725.1">
    <property type="nucleotide sequence ID" value="NZ_CP059066.1"/>
</dbReference>
<dbReference type="InterPro" id="IPR006135">
    <property type="entry name" value="T3SS_substrate_exporter"/>
</dbReference>
<keyword evidence="1" id="KW-0969">Cilium</keyword>
<accession>A0A8A0RQ99</accession>
<dbReference type="EMBL" id="CP059066">
    <property type="protein sequence ID" value="QSQ09366.1"/>
    <property type="molecule type" value="Genomic_DNA"/>
</dbReference>
<dbReference type="Proteomes" id="UP000662904">
    <property type="component" value="Chromosome"/>
</dbReference>